<keyword evidence="4" id="KW-1185">Reference proteome</keyword>
<evidence type="ECO:0000313" key="4">
    <source>
        <dbReference type="Proteomes" id="UP000236732"/>
    </source>
</evidence>
<dbReference type="Gene3D" id="3.10.270.10">
    <property type="entry name" value="Urate Oxidase"/>
    <property type="match status" value="1"/>
</dbReference>
<organism evidence="3 4">
    <name type="scientific">Nonomuraea solani</name>
    <dbReference type="NCBI Taxonomy" id="1144553"/>
    <lineage>
        <taxon>Bacteria</taxon>
        <taxon>Bacillati</taxon>
        <taxon>Actinomycetota</taxon>
        <taxon>Actinomycetes</taxon>
        <taxon>Streptosporangiales</taxon>
        <taxon>Streptosporangiaceae</taxon>
        <taxon>Nonomuraea</taxon>
    </lineage>
</organism>
<dbReference type="Pfam" id="PF02649">
    <property type="entry name" value="GCHY-1"/>
    <property type="match status" value="1"/>
</dbReference>
<dbReference type="InterPro" id="IPR003801">
    <property type="entry name" value="GTP_cyclohydrolase_FolE2/MptA"/>
</dbReference>
<evidence type="ECO:0000313" key="3">
    <source>
        <dbReference type="EMBL" id="SEH00233.1"/>
    </source>
</evidence>
<proteinExistence type="predicted"/>
<dbReference type="GO" id="GO:0003934">
    <property type="term" value="F:GTP cyclohydrolase I activity"/>
    <property type="evidence" value="ECO:0007669"/>
    <property type="project" value="InterPro"/>
</dbReference>
<feature type="compositionally biased region" description="Low complexity" evidence="2">
    <location>
        <begin position="16"/>
        <end position="29"/>
    </location>
</feature>
<accession>A0A1H6ES68</accession>
<dbReference type="PANTHER" id="PTHR36445:SF1">
    <property type="entry name" value="GTP CYCLOHYDROLASE MPTA"/>
    <property type="match status" value="1"/>
</dbReference>
<dbReference type="EMBL" id="FNVT01000015">
    <property type="protein sequence ID" value="SEH00233.1"/>
    <property type="molecule type" value="Genomic_DNA"/>
</dbReference>
<sequence length="348" mass="37213">MVTSAGSPGNPALTAGSGSLGSNSNCSPGTKPLDLSERNLVRNVAASPQVYTDSFYDVPGQRPSVRIALPAVRVHRQHIPLQVNEDLLGGTAQLMCEVEAEVSLAAHQRGIHMSRIEQAFQHDAPGPLADIALAIAERIRRTQEQERARVHLRALAPMRTSTPVTTLASPDAVEITATAVAGPRPSISQSVSATNMTACPCMQGYALTELVDELGLTADEGLRLLGRVPIATHSQKGRVTLSVRTATRAALPGLRLLYETVAAHTVLTQELLKRPDEYEIVRRTHLRPQFVEDVTRDTAAGLARRLLADGHDVGGVTVQVTADSYESIHGHDIQATVEAPADRLLGDV</sequence>
<dbReference type="Proteomes" id="UP000236732">
    <property type="component" value="Unassembled WGS sequence"/>
</dbReference>
<evidence type="ECO:0000256" key="1">
    <source>
        <dbReference type="ARBA" id="ARBA00022801"/>
    </source>
</evidence>
<name>A0A1H6ES68_9ACTN</name>
<evidence type="ECO:0000256" key="2">
    <source>
        <dbReference type="SAM" id="MobiDB-lite"/>
    </source>
</evidence>
<feature type="region of interest" description="Disordered" evidence="2">
    <location>
        <begin position="1"/>
        <end position="34"/>
    </location>
</feature>
<protein>
    <submittedName>
        <fullName evidence="3">GTP cyclohydrolase FolE2</fullName>
    </submittedName>
</protein>
<keyword evidence="1 3" id="KW-0378">Hydrolase</keyword>
<gene>
    <name evidence="3" type="ORF">SAMN05444920_115212</name>
</gene>
<reference evidence="3 4" key="1">
    <citation type="submission" date="2016-10" db="EMBL/GenBank/DDBJ databases">
        <authorList>
            <person name="de Groot N.N."/>
        </authorList>
    </citation>
    <scope>NUCLEOTIDE SEQUENCE [LARGE SCALE GENOMIC DNA]</scope>
    <source>
        <strain evidence="3 4">CGMCC 4.7037</strain>
    </source>
</reference>
<dbReference type="PANTHER" id="PTHR36445">
    <property type="entry name" value="GTP CYCLOHYDROLASE MPTA"/>
    <property type="match status" value="1"/>
</dbReference>
<dbReference type="AlphaFoldDB" id="A0A1H6ES68"/>